<feature type="domain" description="GPI inositol-deacylase winged helix" evidence="4">
    <location>
        <begin position="387"/>
        <end position="464"/>
    </location>
</feature>
<feature type="domain" description="Nephrocystin 3-like N-terminal" evidence="5">
    <location>
        <begin position="107"/>
        <end position="271"/>
    </location>
</feature>
<dbReference type="PROSITE" id="PS50297">
    <property type="entry name" value="ANK_REP_REGION"/>
    <property type="match status" value="4"/>
</dbReference>
<gene>
    <name evidence="6" type="ORF">COCVIDRAFT_21974</name>
</gene>
<evidence type="ECO:0000313" key="7">
    <source>
        <dbReference type="Proteomes" id="UP000054337"/>
    </source>
</evidence>
<organism evidence="6 7">
    <name type="scientific">Bipolaris victoriae (strain FI3)</name>
    <name type="common">Victoria blight of oats agent</name>
    <name type="synonym">Cochliobolus victoriae</name>
    <dbReference type="NCBI Taxonomy" id="930091"/>
    <lineage>
        <taxon>Eukaryota</taxon>
        <taxon>Fungi</taxon>
        <taxon>Dikarya</taxon>
        <taxon>Ascomycota</taxon>
        <taxon>Pezizomycotina</taxon>
        <taxon>Dothideomycetes</taxon>
        <taxon>Pleosporomycetidae</taxon>
        <taxon>Pleosporales</taxon>
        <taxon>Pleosporineae</taxon>
        <taxon>Pleosporaceae</taxon>
        <taxon>Bipolaris</taxon>
    </lineage>
</organism>
<evidence type="ECO:0000313" key="6">
    <source>
        <dbReference type="EMBL" id="EUN32519.1"/>
    </source>
</evidence>
<dbReference type="HOGENOM" id="CLU_280340_0_0_1"/>
<evidence type="ECO:0000256" key="2">
    <source>
        <dbReference type="ARBA" id="ARBA00023043"/>
    </source>
</evidence>
<proteinExistence type="predicted"/>
<dbReference type="Pfam" id="PF24883">
    <property type="entry name" value="NPHP3_N"/>
    <property type="match status" value="1"/>
</dbReference>
<feature type="repeat" description="ANK" evidence="3">
    <location>
        <begin position="1045"/>
        <end position="1077"/>
    </location>
</feature>
<dbReference type="SMART" id="SM00248">
    <property type="entry name" value="ANK"/>
    <property type="match status" value="17"/>
</dbReference>
<name>W7F022_BIPV3</name>
<dbReference type="Proteomes" id="UP000054337">
    <property type="component" value="Unassembled WGS sequence"/>
</dbReference>
<keyword evidence="2 3" id="KW-0040">ANK repeat</keyword>
<dbReference type="SUPFAM" id="SSF48403">
    <property type="entry name" value="Ankyrin repeat"/>
    <property type="match status" value="2"/>
</dbReference>
<dbReference type="PANTHER" id="PTHR24198:SF165">
    <property type="entry name" value="ANKYRIN REPEAT-CONTAINING PROTEIN-RELATED"/>
    <property type="match status" value="1"/>
</dbReference>
<dbReference type="InterPro" id="IPR002110">
    <property type="entry name" value="Ankyrin_rpt"/>
</dbReference>
<dbReference type="InterPro" id="IPR056884">
    <property type="entry name" value="NPHP3-like_N"/>
</dbReference>
<feature type="repeat" description="ANK" evidence="3">
    <location>
        <begin position="1078"/>
        <end position="1110"/>
    </location>
</feature>
<feature type="repeat" description="ANK" evidence="3">
    <location>
        <begin position="649"/>
        <end position="681"/>
    </location>
</feature>
<dbReference type="Pfam" id="PF22939">
    <property type="entry name" value="WHD_GPIID"/>
    <property type="match status" value="1"/>
</dbReference>
<dbReference type="Pfam" id="PF00023">
    <property type="entry name" value="Ank"/>
    <property type="match status" value="2"/>
</dbReference>
<accession>W7F022</accession>
<feature type="repeat" description="ANK" evidence="3">
    <location>
        <begin position="945"/>
        <end position="977"/>
    </location>
</feature>
<dbReference type="AlphaFoldDB" id="W7F022"/>
<dbReference type="GO" id="GO:0005737">
    <property type="term" value="C:cytoplasm"/>
    <property type="evidence" value="ECO:0007669"/>
    <property type="project" value="TreeGrafter"/>
</dbReference>
<dbReference type="SUPFAM" id="SSF52540">
    <property type="entry name" value="P-loop containing nucleoside triphosphate hydrolases"/>
    <property type="match status" value="1"/>
</dbReference>
<feature type="repeat" description="ANK" evidence="3">
    <location>
        <begin position="718"/>
        <end position="750"/>
    </location>
</feature>
<evidence type="ECO:0000259" key="5">
    <source>
        <dbReference type="Pfam" id="PF24883"/>
    </source>
</evidence>
<dbReference type="Gene3D" id="3.40.50.300">
    <property type="entry name" value="P-loop containing nucleotide triphosphate hydrolases"/>
    <property type="match status" value="1"/>
</dbReference>
<keyword evidence="1" id="KW-0677">Repeat</keyword>
<feature type="repeat" description="ANK" evidence="3">
    <location>
        <begin position="581"/>
        <end position="614"/>
    </location>
</feature>
<dbReference type="OrthoDB" id="195446at2759"/>
<dbReference type="PROSITE" id="PS50088">
    <property type="entry name" value="ANK_REPEAT"/>
    <property type="match status" value="10"/>
</dbReference>
<feature type="repeat" description="ANK" evidence="3">
    <location>
        <begin position="978"/>
        <end position="1010"/>
    </location>
</feature>
<dbReference type="InterPro" id="IPR036770">
    <property type="entry name" value="Ankyrin_rpt-contain_sf"/>
</dbReference>
<dbReference type="PRINTS" id="PR01415">
    <property type="entry name" value="ANKYRIN"/>
</dbReference>
<dbReference type="RefSeq" id="XP_014562056.1">
    <property type="nucleotide sequence ID" value="XM_014706570.1"/>
</dbReference>
<dbReference type="EMBL" id="KI968693">
    <property type="protein sequence ID" value="EUN32519.1"/>
    <property type="molecule type" value="Genomic_DNA"/>
</dbReference>
<dbReference type="Pfam" id="PF12796">
    <property type="entry name" value="Ank_2"/>
    <property type="match status" value="5"/>
</dbReference>
<sequence>MDLPIRRSSHSWQRLDIQTSSSPIKIEGRQSDAFYSVHSGATVSAQNGSTHSGANQTQDGNIVQVGNINANIVQIAREVPSIDVLRWLYASSYDSKHKKTRRERVKGSGAWLLKKQKYQEWYSDTSSTQLLWCHGKPGAGKTFIASAVIDELLANHMERDIGVAYIYLDYADKEAQTLENVFASVLKQIAICKEKESIEEVRRLYRACNMGAQRPEIDALVETVRQISQHFKQIFIAIDALDECSDRLRTVLLKQLESLDDPRWRFFITGRSHLSDVSMKFPSCSELIIVAHRDDVEKLVLERIREEAGLAELFEDNPLLEETVVSKIIERSNEMFVLVTLMLNSIASSTCESDIENLLEQMPVDLSHSYEKTLERIRDQHPKKVDLSYRILWWLSRARRPLSYEELAHAVAVRDRDCGRNPKKESKQGIMTTACMGLVSVDDERNFRLVHFSTQEYLLAHFSQSSIKQILREEDIIARACLTILLYDEFESGPCETYTAAKTLYENCPMLLYAAEYWHDHLAETVSKDLNNLSMRFLSNSRKLRVSRQTRQLCSEGYLRLRDRQWCWFSPEARYTAPQYTLTTALHLTSMLGMVHHVQQLLQGSGTDVNATDDDLQTPLALAVRNNRARIVELLLRVESIDCEEKDKFGRTPFLIAAELDDTDIMKQLLARGVMVQKRDNEYKNALHITAKAPHDDSTDVVELLIASGVEINARCMKNMTPLHMAAQASKSKVIEVLLSNGADACAADIDGFTPIFSAARRDLTITQTLHQAGADIHSLCDGQYAILSDAVAGCQHETVEWLLSLGADPYPSVADKEGWTPLHLAAAADLATAKLLYQAGADVHAYNNQGYTVLCIAVIKGQREIVEWLLSLGADPHATDENGWTPIHYAAIKDLETTKLLQKAGADIYARINSGWTVLRAAADNKRAEIVAWLVSMNTGSLISDEHALVMAAKAGAKKTVAVLLNRGVDINAHDKFHGNALQQACGGGYMDVVELLLDRGADANQESVPYGLPSFAAAFRGHLHILRLLVERDAACSNSTDKLGRNALHFAARSGSLASVEFLLSKGIDINTVDIKGNTVLHHAACGDSCRMIKYLLDRGFTVPKSSGSWSPLHWAYRTASKDVINLLKTMYSNEEVVQTVHPAGLWTPSSIGLYHRNTKLDQLSQNLPPKVLNTDKGVVSNKKAKKCGIKTCNECFLVSIP</sequence>
<feature type="repeat" description="ANK" evidence="3">
    <location>
        <begin position="850"/>
        <end position="882"/>
    </location>
</feature>
<protein>
    <submittedName>
        <fullName evidence="6">Uncharacterized protein</fullName>
    </submittedName>
</protein>
<dbReference type="GeneID" id="26252818"/>
<keyword evidence="7" id="KW-1185">Reference proteome</keyword>
<dbReference type="PANTHER" id="PTHR24198">
    <property type="entry name" value="ANKYRIN REPEAT AND PROTEIN KINASE DOMAIN-CONTAINING PROTEIN"/>
    <property type="match status" value="1"/>
</dbReference>
<evidence type="ECO:0000259" key="4">
    <source>
        <dbReference type="Pfam" id="PF22939"/>
    </source>
</evidence>
<evidence type="ECO:0000256" key="1">
    <source>
        <dbReference type="ARBA" id="ARBA00022737"/>
    </source>
</evidence>
<feature type="repeat" description="ANK" evidence="3">
    <location>
        <begin position="682"/>
        <end position="717"/>
    </location>
</feature>
<reference evidence="6 7" key="1">
    <citation type="journal article" date="2013" name="PLoS Genet.">
        <title>Comparative genome structure, secondary metabolite, and effector coding capacity across Cochliobolus pathogens.</title>
        <authorList>
            <person name="Condon B.J."/>
            <person name="Leng Y."/>
            <person name="Wu D."/>
            <person name="Bushley K.E."/>
            <person name="Ohm R.A."/>
            <person name="Otillar R."/>
            <person name="Martin J."/>
            <person name="Schackwitz W."/>
            <person name="Grimwood J."/>
            <person name="MohdZainudin N."/>
            <person name="Xue C."/>
            <person name="Wang R."/>
            <person name="Manning V.A."/>
            <person name="Dhillon B."/>
            <person name="Tu Z.J."/>
            <person name="Steffenson B.J."/>
            <person name="Salamov A."/>
            <person name="Sun H."/>
            <person name="Lowry S."/>
            <person name="LaButti K."/>
            <person name="Han J."/>
            <person name="Copeland A."/>
            <person name="Lindquist E."/>
            <person name="Barry K."/>
            <person name="Schmutz J."/>
            <person name="Baker S.E."/>
            <person name="Ciuffetti L.M."/>
            <person name="Grigoriev I.V."/>
            <person name="Zhong S."/>
            <person name="Turgeon B.G."/>
        </authorList>
    </citation>
    <scope>NUCLEOTIDE SEQUENCE [LARGE SCALE GENOMIC DNA]</scope>
    <source>
        <strain evidence="6 7">FI3</strain>
    </source>
</reference>
<dbReference type="Gene3D" id="1.25.40.20">
    <property type="entry name" value="Ankyrin repeat-containing domain"/>
    <property type="match status" value="4"/>
</dbReference>
<feature type="repeat" description="ANK" evidence="3">
    <location>
        <begin position="818"/>
        <end position="849"/>
    </location>
</feature>
<dbReference type="InterPro" id="IPR027417">
    <property type="entry name" value="P-loop_NTPase"/>
</dbReference>
<evidence type="ECO:0000256" key="3">
    <source>
        <dbReference type="PROSITE-ProRule" id="PRU00023"/>
    </source>
</evidence>
<dbReference type="InterPro" id="IPR054471">
    <property type="entry name" value="GPIID_WHD"/>
</dbReference>